<keyword evidence="2" id="KW-0732">Signal</keyword>
<feature type="compositionally biased region" description="Basic and acidic residues" evidence="1">
    <location>
        <begin position="116"/>
        <end position="137"/>
    </location>
</feature>
<feature type="chain" id="PRO_5025647379" evidence="2">
    <location>
        <begin position="25"/>
        <end position="137"/>
    </location>
</feature>
<sequence length="137" mass="14766">MMRATVILCCAVVLTVLLVQSSEAAPAYQVLPPREGYVPVYIRYGETPLYEINPSLAAAFNDYGISGRNIKSELGEQMMGDQPLANSNTSEDSNDTSEEHKKPASSTPAAGGEVVDEVKPQEHQEPQALDDAKADKV</sequence>
<evidence type="ECO:0000256" key="1">
    <source>
        <dbReference type="SAM" id="MobiDB-lite"/>
    </source>
</evidence>
<name>A0A6B2EKH9_9DIPT</name>
<reference evidence="3" key="1">
    <citation type="submission" date="2019-10" db="EMBL/GenBank/DDBJ databases">
        <title>Short sand fly seasons in Tbilisi, Georgia, hinder development of host immunity to saliva of the visceral leishmaniasis vector Phlebotomus kandelakii.</title>
        <authorList>
            <person name="Oliveira F."/>
            <person name="Giorgobiani E."/>
            <person name="Guimaraes-Costa A.B."/>
            <person name="Abdeladhim M."/>
            <person name="Oristian J."/>
            <person name="Tskhvaradze L."/>
            <person name="Tsertsvadze N."/>
            <person name="Zakalashvili M."/>
            <person name="Valenzuela J.G."/>
            <person name="Kamhawi S."/>
        </authorList>
    </citation>
    <scope>NUCLEOTIDE SEQUENCE</scope>
    <source>
        <strain evidence="3">Wild-capture in Tbilisi</strain>
        <tissue evidence="3">Salivary glands</tissue>
    </source>
</reference>
<accession>A0A6B2EKH9</accession>
<protein>
    <submittedName>
        <fullName evidence="3">Putative secreted protein</fullName>
    </submittedName>
</protein>
<organism evidence="3">
    <name type="scientific">Phlebotomus kandelakii</name>
    <dbReference type="NCBI Taxonomy" id="1109342"/>
    <lineage>
        <taxon>Eukaryota</taxon>
        <taxon>Metazoa</taxon>
        <taxon>Ecdysozoa</taxon>
        <taxon>Arthropoda</taxon>
        <taxon>Hexapoda</taxon>
        <taxon>Insecta</taxon>
        <taxon>Pterygota</taxon>
        <taxon>Neoptera</taxon>
        <taxon>Endopterygota</taxon>
        <taxon>Diptera</taxon>
        <taxon>Nematocera</taxon>
        <taxon>Psychodoidea</taxon>
        <taxon>Psychodidae</taxon>
        <taxon>Phlebotomus</taxon>
        <taxon>Larroussius</taxon>
    </lineage>
</organism>
<feature type="signal peptide" evidence="2">
    <location>
        <begin position="1"/>
        <end position="24"/>
    </location>
</feature>
<dbReference type="AlphaFoldDB" id="A0A6B2EKH9"/>
<proteinExistence type="predicted"/>
<feature type="region of interest" description="Disordered" evidence="1">
    <location>
        <begin position="74"/>
        <end position="137"/>
    </location>
</feature>
<evidence type="ECO:0000313" key="3">
    <source>
        <dbReference type="EMBL" id="NBJ62060.1"/>
    </source>
</evidence>
<dbReference type="EMBL" id="GIFK01004357">
    <property type="protein sequence ID" value="NBJ62060.1"/>
    <property type="molecule type" value="Transcribed_RNA"/>
</dbReference>
<evidence type="ECO:0000256" key="2">
    <source>
        <dbReference type="SAM" id="SignalP"/>
    </source>
</evidence>